<dbReference type="OrthoDB" id="10253869at2759"/>
<evidence type="ECO:0000256" key="1">
    <source>
        <dbReference type="SAM" id="MobiDB-lite"/>
    </source>
</evidence>
<keyword evidence="4" id="KW-1185">Reference proteome</keyword>
<gene>
    <name evidence="3" type="ORF">HERILL_LOCUS13951</name>
</gene>
<dbReference type="InterPro" id="IPR000873">
    <property type="entry name" value="AMP-dep_synth/lig_dom"/>
</dbReference>
<protein>
    <recommendedName>
        <fullName evidence="2">AMP-dependent synthetase/ligase domain-containing protein</fullName>
    </recommendedName>
</protein>
<dbReference type="Gene3D" id="3.40.50.12780">
    <property type="entry name" value="N-terminal domain of ligase-like"/>
    <property type="match status" value="1"/>
</dbReference>
<dbReference type="AlphaFoldDB" id="A0A7R8Z0H5"/>
<sequence length="451" mass="50488">MIMPDTHNRVSEINSMNVEPSNELTTQHTNKLNPTIIEPSTSRNAGTELSKPKVIIQTGLERYMTIVEKRKRSPQGSPTTDRAAKIVKDNENLSNYYSVLDQDTEQDVDMTNSQNEQATRQDPPSPKYKPPPIYIREPSSSKLVAELKSLIGENNFYLVDLKRGKIRETKVQVSDEVKYCQVVSWLDGKGSHYYTYQLKSAKGLRVIIKGIDSDVDPNDIISDLKTKGFDKTRSADHAPQYVSTQGAIKVKRGLRTSSFRLISSPSCAKMSQYQCKFDPIQKTWSGKKYVSILNPQVPLGHVLLNMMDRDPDKVIQISADSGIKYTNHDIKVRAIRTCMFYSKYGLKQGDVVGIVAANSANLTPVVLASYITGIPYNCLDVSFAISEIEHMYGTTKPKIVFCDEGVYSVVKSALQKIGLTSPIYIIDGHVENVPHVTEFMESVDNLVDDFV</sequence>
<feature type="domain" description="AMP-dependent synthetase/ligase" evidence="2">
    <location>
        <begin position="308"/>
        <end position="426"/>
    </location>
</feature>
<evidence type="ECO:0000313" key="4">
    <source>
        <dbReference type="Proteomes" id="UP000594454"/>
    </source>
</evidence>
<evidence type="ECO:0000259" key="2">
    <source>
        <dbReference type="Pfam" id="PF00501"/>
    </source>
</evidence>
<name>A0A7R8Z0H5_HERIL</name>
<feature type="region of interest" description="Disordered" evidence="1">
    <location>
        <begin position="109"/>
        <end position="134"/>
    </location>
</feature>
<dbReference type="InterPro" id="IPR042099">
    <property type="entry name" value="ANL_N_sf"/>
</dbReference>
<dbReference type="Proteomes" id="UP000594454">
    <property type="component" value="Chromosome 5"/>
</dbReference>
<feature type="compositionally biased region" description="Polar residues" evidence="1">
    <location>
        <begin position="11"/>
        <end position="47"/>
    </location>
</feature>
<feature type="compositionally biased region" description="Basic and acidic residues" evidence="1">
    <location>
        <begin position="1"/>
        <end position="10"/>
    </location>
</feature>
<accession>A0A7R8Z0H5</accession>
<feature type="compositionally biased region" description="Polar residues" evidence="1">
    <location>
        <begin position="109"/>
        <end position="122"/>
    </location>
</feature>
<dbReference type="EMBL" id="LR899013">
    <property type="protein sequence ID" value="CAD7091536.1"/>
    <property type="molecule type" value="Genomic_DNA"/>
</dbReference>
<dbReference type="InParanoid" id="A0A7R8Z0H5"/>
<dbReference type="SUPFAM" id="SSF56801">
    <property type="entry name" value="Acetyl-CoA synthetase-like"/>
    <property type="match status" value="1"/>
</dbReference>
<dbReference type="Pfam" id="PF00501">
    <property type="entry name" value="AMP-binding"/>
    <property type="match status" value="1"/>
</dbReference>
<feature type="compositionally biased region" description="Pro residues" evidence="1">
    <location>
        <begin position="123"/>
        <end position="133"/>
    </location>
</feature>
<reference evidence="3 4" key="1">
    <citation type="submission" date="2020-11" db="EMBL/GenBank/DDBJ databases">
        <authorList>
            <person name="Wallbank WR R."/>
            <person name="Pardo Diaz C."/>
            <person name="Kozak K."/>
            <person name="Martin S."/>
            <person name="Jiggins C."/>
            <person name="Moest M."/>
            <person name="Warren A I."/>
            <person name="Generalovic N T."/>
            <person name="Byers J.R.P. K."/>
            <person name="Montejo-Kovacevich G."/>
            <person name="Yen C E."/>
        </authorList>
    </citation>
    <scope>NUCLEOTIDE SEQUENCE [LARGE SCALE GENOMIC DNA]</scope>
</reference>
<proteinExistence type="predicted"/>
<organism evidence="3 4">
    <name type="scientific">Hermetia illucens</name>
    <name type="common">Black soldier fly</name>
    <dbReference type="NCBI Taxonomy" id="343691"/>
    <lineage>
        <taxon>Eukaryota</taxon>
        <taxon>Metazoa</taxon>
        <taxon>Ecdysozoa</taxon>
        <taxon>Arthropoda</taxon>
        <taxon>Hexapoda</taxon>
        <taxon>Insecta</taxon>
        <taxon>Pterygota</taxon>
        <taxon>Neoptera</taxon>
        <taxon>Endopterygota</taxon>
        <taxon>Diptera</taxon>
        <taxon>Brachycera</taxon>
        <taxon>Stratiomyomorpha</taxon>
        <taxon>Stratiomyidae</taxon>
        <taxon>Hermetiinae</taxon>
        <taxon>Hermetia</taxon>
    </lineage>
</organism>
<feature type="region of interest" description="Disordered" evidence="1">
    <location>
        <begin position="69"/>
        <end position="88"/>
    </location>
</feature>
<feature type="region of interest" description="Disordered" evidence="1">
    <location>
        <begin position="1"/>
        <end position="48"/>
    </location>
</feature>
<evidence type="ECO:0000313" key="3">
    <source>
        <dbReference type="EMBL" id="CAD7091536.1"/>
    </source>
</evidence>